<feature type="compositionally biased region" description="Low complexity" evidence="2">
    <location>
        <begin position="7"/>
        <end position="22"/>
    </location>
</feature>
<evidence type="ECO:0000256" key="1">
    <source>
        <dbReference type="SAM" id="Coils"/>
    </source>
</evidence>
<feature type="compositionally biased region" description="Polar residues" evidence="2">
    <location>
        <begin position="340"/>
        <end position="359"/>
    </location>
</feature>
<keyword evidence="1" id="KW-0175">Coiled coil</keyword>
<evidence type="ECO:0000256" key="2">
    <source>
        <dbReference type="SAM" id="MobiDB-lite"/>
    </source>
</evidence>
<protein>
    <recommendedName>
        <fullName evidence="5">Coiled-coil domain-containing protein 6</fullName>
    </recommendedName>
</protein>
<dbReference type="PANTHER" id="PTHR15276">
    <property type="entry name" value="H4 D10S170 PROTEIN-RELATED"/>
    <property type="match status" value="1"/>
</dbReference>
<name>A0A7M5XGJ8_9CNID</name>
<dbReference type="RefSeq" id="XP_066910945.1">
    <property type="nucleotide sequence ID" value="XM_067054844.1"/>
</dbReference>
<feature type="region of interest" description="Disordered" evidence="2">
    <location>
        <begin position="1"/>
        <end position="37"/>
    </location>
</feature>
<dbReference type="InterPro" id="IPR019152">
    <property type="entry name" value="DUF2046"/>
</dbReference>
<feature type="coiled-coil region" evidence="1">
    <location>
        <begin position="221"/>
        <end position="294"/>
    </location>
</feature>
<dbReference type="OrthoDB" id="6020752at2759"/>
<dbReference type="EnsemblMetazoa" id="CLYHEMT022536.1">
    <property type="protein sequence ID" value="CLYHEMP022536.1"/>
    <property type="gene ID" value="CLYHEMG022536"/>
</dbReference>
<feature type="region of interest" description="Disordered" evidence="2">
    <location>
        <begin position="312"/>
        <end position="452"/>
    </location>
</feature>
<dbReference type="AlphaFoldDB" id="A0A7M5XGJ8"/>
<evidence type="ECO:0008006" key="5">
    <source>
        <dbReference type="Google" id="ProtNLM"/>
    </source>
</evidence>
<feature type="compositionally biased region" description="Low complexity" evidence="2">
    <location>
        <begin position="360"/>
        <end position="373"/>
    </location>
</feature>
<dbReference type="PANTHER" id="PTHR15276:SF0">
    <property type="entry name" value="COILED-COIL DOMAIN-CONTAINING PROTEIN 6"/>
    <property type="match status" value="1"/>
</dbReference>
<sequence length="452" mass="51507">MAVNNPSLSSSSEALSDMSADEGGIMSKGASQENRITSLEQQNRVLKMELEMYKLRCKQMQEENKNLRQASVSIQAKAEQEEEFISNTLMKKINSLKKEKEVLAMNYEQEEEYLTNDLSKKLMQLRQEKVNLEQTLEREQEFQVNKLIRRIEKLEAETLAKQQTLEQLRKEKVDLENTLEQEQEALVNRLWIRMEKLETEKRMLQGKLDQPLSEPASPRKIELQEINVEDLSVNVNVLRDEVIKLRKQLVAAQQEHTKDMTKFETEEHHLREENVRLQRKLLLEMERREQLSRQLSESESSLEMDDERHFNELTAHGGSSGFRDRAISSPIPYPSPTSTNTANAFTPHQRPKSPTNVAGSSSSTHPTPPNSYTAFTPPSPLGSGRASSNSSTTGSSPPFIHKVPRPLTQSPKLPRKMGLPKERPLSGNISERQRAGHIRTSSNTSDRPTSGN</sequence>
<organism evidence="3 4">
    <name type="scientific">Clytia hemisphaerica</name>
    <dbReference type="NCBI Taxonomy" id="252671"/>
    <lineage>
        <taxon>Eukaryota</taxon>
        <taxon>Metazoa</taxon>
        <taxon>Cnidaria</taxon>
        <taxon>Hydrozoa</taxon>
        <taxon>Hydroidolina</taxon>
        <taxon>Leptothecata</taxon>
        <taxon>Obeliida</taxon>
        <taxon>Clytiidae</taxon>
        <taxon>Clytia</taxon>
    </lineage>
</organism>
<evidence type="ECO:0000313" key="4">
    <source>
        <dbReference type="Proteomes" id="UP000594262"/>
    </source>
</evidence>
<keyword evidence="4" id="KW-1185">Reference proteome</keyword>
<evidence type="ECO:0000313" key="3">
    <source>
        <dbReference type="EnsemblMetazoa" id="CLYHEMP022536.1"/>
    </source>
</evidence>
<reference evidence="3" key="1">
    <citation type="submission" date="2021-01" db="UniProtKB">
        <authorList>
            <consortium name="EnsemblMetazoa"/>
        </authorList>
    </citation>
    <scope>IDENTIFICATION</scope>
</reference>
<dbReference type="Pfam" id="PF09755">
    <property type="entry name" value="DUF2046"/>
    <property type="match status" value="1"/>
</dbReference>
<accession>A0A7M5XGJ8</accession>
<feature type="compositionally biased region" description="Low complexity" evidence="2">
    <location>
        <begin position="381"/>
        <end position="398"/>
    </location>
</feature>
<proteinExistence type="predicted"/>
<feature type="compositionally biased region" description="Polar residues" evidence="2">
    <location>
        <begin position="439"/>
        <end position="452"/>
    </location>
</feature>
<dbReference type="Proteomes" id="UP000594262">
    <property type="component" value="Unplaced"/>
</dbReference>
<dbReference type="GeneID" id="136798264"/>